<dbReference type="InterPro" id="IPR011279">
    <property type="entry name" value="Chorismate_mutase_GmP"/>
</dbReference>
<name>A0ABT2PTT3_9MOLU</name>
<dbReference type="PANTHER" id="PTHR38041:SF1">
    <property type="entry name" value="CHORISMATE MUTASE"/>
    <property type="match status" value="1"/>
</dbReference>
<gene>
    <name evidence="3" type="ORF">N7603_01705</name>
</gene>
<evidence type="ECO:0000259" key="2">
    <source>
        <dbReference type="PROSITE" id="PS51168"/>
    </source>
</evidence>
<protein>
    <submittedName>
        <fullName evidence="3">Chorismate mutase</fullName>
        <ecNumber evidence="3">5.4.99.5</ecNumber>
    </submittedName>
</protein>
<evidence type="ECO:0000313" key="3">
    <source>
        <dbReference type="EMBL" id="MCU0104368.1"/>
    </source>
</evidence>
<dbReference type="PANTHER" id="PTHR38041">
    <property type="entry name" value="CHORISMATE MUTASE"/>
    <property type="match status" value="1"/>
</dbReference>
<dbReference type="EMBL" id="JAOEGN010000002">
    <property type="protein sequence ID" value="MCU0104368.1"/>
    <property type="molecule type" value="Genomic_DNA"/>
</dbReference>
<dbReference type="SMART" id="SM00830">
    <property type="entry name" value="CM_2"/>
    <property type="match status" value="1"/>
</dbReference>
<dbReference type="PROSITE" id="PS51168">
    <property type="entry name" value="CHORISMATE_MUT_2"/>
    <property type="match status" value="1"/>
</dbReference>
<dbReference type="NCBIfam" id="TIGR01805">
    <property type="entry name" value="CM_mono_grmpos"/>
    <property type="match status" value="1"/>
</dbReference>
<keyword evidence="4" id="KW-1185">Reference proteome</keyword>
<dbReference type="InterPro" id="IPR036263">
    <property type="entry name" value="Chorismate_II_sf"/>
</dbReference>
<sequence>MNKLEQARIIIDDVDQQIAELFKKRMHAVMDVLSHKIENHLPVLDSIREAQMIEKNLSRFNDDSLKAYYESFLKSILDISKAYQEDHYE</sequence>
<evidence type="ECO:0000313" key="4">
    <source>
        <dbReference type="Proteomes" id="UP001209076"/>
    </source>
</evidence>
<dbReference type="RefSeq" id="WP_262095593.1">
    <property type="nucleotide sequence ID" value="NZ_JAOEGN010000002.1"/>
</dbReference>
<reference evidence="4" key="1">
    <citation type="submission" date="2023-07" db="EMBL/GenBank/DDBJ databases">
        <title>Novel Mycoplasma species identified in domestic and wild animals.</title>
        <authorList>
            <person name="Volokhov D.V."/>
            <person name="Furtak V.A."/>
            <person name="Zagorodnyaya T.A."/>
        </authorList>
    </citation>
    <scope>NUCLEOTIDE SEQUENCE [LARGE SCALE GENOMIC DNA]</scope>
    <source>
        <strain evidence="4">92-19</strain>
    </source>
</reference>
<dbReference type="EC" id="5.4.99.5" evidence="3"/>
<accession>A0ABT2PTT3</accession>
<keyword evidence="1 3" id="KW-0413">Isomerase</keyword>
<dbReference type="InterPro" id="IPR051331">
    <property type="entry name" value="Chorismate_mutase-related"/>
</dbReference>
<dbReference type="Proteomes" id="UP001209076">
    <property type="component" value="Unassembled WGS sequence"/>
</dbReference>
<dbReference type="SUPFAM" id="SSF48600">
    <property type="entry name" value="Chorismate mutase II"/>
    <property type="match status" value="1"/>
</dbReference>
<organism evidence="3 4">
    <name type="scientific">Paracholeplasma vituli</name>
    <dbReference type="NCBI Taxonomy" id="69473"/>
    <lineage>
        <taxon>Bacteria</taxon>
        <taxon>Bacillati</taxon>
        <taxon>Mycoplasmatota</taxon>
        <taxon>Mollicutes</taxon>
        <taxon>Acholeplasmatales</taxon>
        <taxon>Acholeplasmataceae</taxon>
        <taxon>Paracholeplasma</taxon>
    </lineage>
</organism>
<dbReference type="GO" id="GO:0004106">
    <property type="term" value="F:chorismate mutase activity"/>
    <property type="evidence" value="ECO:0007669"/>
    <property type="project" value="UniProtKB-EC"/>
</dbReference>
<dbReference type="InterPro" id="IPR036979">
    <property type="entry name" value="CM_dom_sf"/>
</dbReference>
<proteinExistence type="predicted"/>
<dbReference type="Gene3D" id="1.20.59.10">
    <property type="entry name" value="Chorismate mutase"/>
    <property type="match status" value="1"/>
</dbReference>
<dbReference type="InterPro" id="IPR002701">
    <property type="entry name" value="CM_II_prokaryot"/>
</dbReference>
<comment type="caution">
    <text evidence="3">The sequence shown here is derived from an EMBL/GenBank/DDBJ whole genome shotgun (WGS) entry which is preliminary data.</text>
</comment>
<evidence type="ECO:0000256" key="1">
    <source>
        <dbReference type="ARBA" id="ARBA00023235"/>
    </source>
</evidence>
<dbReference type="Pfam" id="PF01817">
    <property type="entry name" value="CM_2"/>
    <property type="match status" value="1"/>
</dbReference>
<feature type="domain" description="Chorismate mutase" evidence="2">
    <location>
        <begin position="1"/>
        <end position="88"/>
    </location>
</feature>